<keyword evidence="3" id="KW-1185">Reference proteome</keyword>
<dbReference type="HOGENOM" id="CLU_1356214_0_0_1"/>
<organism evidence="2 3">
    <name type="scientific">Tetranychus urticae</name>
    <name type="common">Two-spotted spider mite</name>
    <dbReference type="NCBI Taxonomy" id="32264"/>
    <lineage>
        <taxon>Eukaryota</taxon>
        <taxon>Metazoa</taxon>
        <taxon>Ecdysozoa</taxon>
        <taxon>Arthropoda</taxon>
        <taxon>Chelicerata</taxon>
        <taxon>Arachnida</taxon>
        <taxon>Acari</taxon>
        <taxon>Acariformes</taxon>
        <taxon>Trombidiformes</taxon>
        <taxon>Prostigmata</taxon>
        <taxon>Eleutherengona</taxon>
        <taxon>Raphignathae</taxon>
        <taxon>Tetranychoidea</taxon>
        <taxon>Tetranychidae</taxon>
        <taxon>Tetranychus</taxon>
    </lineage>
</organism>
<evidence type="ECO:0008006" key="4">
    <source>
        <dbReference type="Google" id="ProtNLM"/>
    </source>
</evidence>
<name>T1KSN6_TETUR</name>
<dbReference type="InterPro" id="IPR006631">
    <property type="entry name" value="DM4_12"/>
</dbReference>
<sequence length="207" mass="22809">MKVSVVLVFTVIFISASVSASDENSSTSVAARQARFEERKLRYEQDKKDIQSFMTTKNLFKTVVKILFGTSDESAATSRQVLNVLVQALDMIRNSFSQRARSSTSRGLREAVDDATVAGVTMLRGYVKSVLAGDDQCAQRHLCESSKDAIREGRELGYIVSQVGGYASSYLLQQQKSIPSTSTYDAVRRGRSGEDCAKIYTNCNEAE</sequence>
<dbReference type="Proteomes" id="UP000015104">
    <property type="component" value="Unassembled WGS sequence"/>
</dbReference>
<dbReference type="KEGG" id="tut:107366969"/>
<proteinExistence type="predicted"/>
<dbReference type="STRING" id="32264.T1KSN6"/>
<reference evidence="3" key="1">
    <citation type="submission" date="2011-08" db="EMBL/GenBank/DDBJ databases">
        <authorList>
            <person name="Rombauts S."/>
        </authorList>
    </citation>
    <scope>NUCLEOTIDE SEQUENCE</scope>
    <source>
        <strain evidence="3">London</strain>
    </source>
</reference>
<feature type="signal peptide" evidence="1">
    <location>
        <begin position="1"/>
        <end position="20"/>
    </location>
</feature>
<dbReference type="PANTHER" id="PTHR41158">
    <property type="entry name" value="AGAP010294-PA"/>
    <property type="match status" value="1"/>
</dbReference>
<evidence type="ECO:0000256" key="1">
    <source>
        <dbReference type="SAM" id="SignalP"/>
    </source>
</evidence>
<evidence type="ECO:0000313" key="3">
    <source>
        <dbReference type="Proteomes" id="UP000015104"/>
    </source>
</evidence>
<dbReference type="AlphaFoldDB" id="T1KSN6"/>
<dbReference type="EMBL" id="CAEY01000505">
    <property type="status" value="NOT_ANNOTATED_CDS"/>
    <property type="molecule type" value="Genomic_DNA"/>
</dbReference>
<dbReference type="OrthoDB" id="6510020at2759"/>
<dbReference type="EnsemblMetazoa" id="tetur20g00260.1">
    <property type="protein sequence ID" value="tetur20g00260.1"/>
    <property type="gene ID" value="tetur20g00260"/>
</dbReference>
<dbReference type="PANTHER" id="PTHR41158:SF2">
    <property type="entry name" value="AGAP010294-PA"/>
    <property type="match status" value="1"/>
</dbReference>
<gene>
    <name evidence="2" type="primary">107366969</name>
</gene>
<dbReference type="eggNOG" id="ENOG502R3CJ">
    <property type="taxonomic scope" value="Eukaryota"/>
</dbReference>
<feature type="chain" id="PRO_5004591885" description="Protein TsetseEP domain-containing protein" evidence="1">
    <location>
        <begin position="21"/>
        <end position="207"/>
    </location>
</feature>
<reference evidence="2" key="2">
    <citation type="submission" date="2015-06" db="UniProtKB">
        <authorList>
            <consortium name="EnsemblMetazoa"/>
        </authorList>
    </citation>
    <scope>IDENTIFICATION</scope>
</reference>
<dbReference type="Pfam" id="PF07841">
    <property type="entry name" value="DM4_12"/>
    <property type="match status" value="1"/>
</dbReference>
<protein>
    <recommendedName>
        <fullName evidence="4">Protein TsetseEP domain-containing protein</fullName>
    </recommendedName>
</protein>
<accession>T1KSN6</accession>
<keyword evidence="1" id="KW-0732">Signal</keyword>
<evidence type="ECO:0000313" key="2">
    <source>
        <dbReference type="EnsemblMetazoa" id="tetur20g00260.1"/>
    </source>
</evidence>